<dbReference type="InterPro" id="IPR010982">
    <property type="entry name" value="Lambda_DNA-bd_dom_sf"/>
</dbReference>
<protein>
    <submittedName>
        <fullName evidence="1">Helix-turn-helix domain-containing protein</fullName>
    </submittedName>
</protein>
<dbReference type="Gene3D" id="1.10.260.40">
    <property type="entry name" value="lambda repressor-like DNA-binding domains"/>
    <property type="match status" value="1"/>
</dbReference>
<organism evidence="1 2">
    <name type="scientific">Pseudomonas nunensis</name>
    <dbReference type="NCBI Taxonomy" id="2961896"/>
    <lineage>
        <taxon>Bacteria</taxon>
        <taxon>Pseudomonadati</taxon>
        <taxon>Pseudomonadota</taxon>
        <taxon>Gammaproteobacteria</taxon>
        <taxon>Pseudomonadales</taxon>
        <taxon>Pseudomonadaceae</taxon>
        <taxon>Pseudomonas</taxon>
    </lineage>
</organism>
<dbReference type="SUPFAM" id="SSF47413">
    <property type="entry name" value="lambda repressor-like DNA-binding domains"/>
    <property type="match status" value="1"/>
</dbReference>
<evidence type="ECO:0000313" key="1">
    <source>
        <dbReference type="EMBL" id="UTO15675.1"/>
    </source>
</evidence>
<reference evidence="1" key="1">
    <citation type="submission" date="2022-07" db="EMBL/GenBank/DDBJ databases">
        <title>Pseudomonas nunamit sp. nov. an antifungal species isolated from Greenland.</title>
        <authorList>
            <person name="Ntana F."/>
            <person name="Hennessy R.C."/>
            <person name="Zervas A."/>
            <person name="Stougaard P."/>
        </authorList>
    </citation>
    <scope>NUCLEOTIDE SEQUENCE</scope>
    <source>
        <strain evidence="1">In5</strain>
    </source>
</reference>
<gene>
    <name evidence="1" type="ORF">NK667_04735</name>
</gene>
<sequence>MPTKHALAEIIERLHTNQRGFEEALQGLLTIVEKFGGVEAVKRIRDTLKAVQDITTEIDDAYKQASMTRQASREIVRTGPSTIGSRLREERVKLKMTQQHFGAVGGVNTDAQYKYERGMRTPKADYLANINFLGADIYYITTGARLNTANHIE</sequence>
<evidence type="ECO:0000313" key="2">
    <source>
        <dbReference type="Proteomes" id="UP001059607"/>
    </source>
</evidence>
<dbReference type="InterPro" id="IPR001387">
    <property type="entry name" value="Cro/C1-type_HTH"/>
</dbReference>
<accession>A0ABY5ELK5</accession>
<dbReference type="EMBL" id="CP101125">
    <property type="protein sequence ID" value="UTO15675.1"/>
    <property type="molecule type" value="Genomic_DNA"/>
</dbReference>
<proteinExistence type="predicted"/>
<dbReference type="Proteomes" id="UP001059607">
    <property type="component" value="Chromosome"/>
</dbReference>
<name>A0ABY5ELK5_9PSED</name>
<dbReference type="CDD" id="cd00093">
    <property type="entry name" value="HTH_XRE"/>
    <property type="match status" value="1"/>
</dbReference>
<keyword evidence="2" id="KW-1185">Reference proteome</keyword>
<dbReference type="RefSeq" id="WP_054613999.1">
    <property type="nucleotide sequence ID" value="NZ_CP101125.1"/>
</dbReference>